<dbReference type="NCBIfam" id="NF008352">
    <property type="entry name" value="PRK11139.1"/>
    <property type="match status" value="1"/>
</dbReference>
<dbReference type="CDD" id="cd08432">
    <property type="entry name" value="PBP2_GcdR_TrpI_HvrB_AmpR_like"/>
    <property type="match status" value="1"/>
</dbReference>
<keyword evidence="4" id="KW-0804">Transcription</keyword>
<organism evidence="6 7">
    <name type="scientific">Variovorax paradoxus</name>
    <dbReference type="NCBI Taxonomy" id="34073"/>
    <lineage>
        <taxon>Bacteria</taxon>
        <taxon>Pseudomonadati</taxon>
        <taxon>Pseudomonadota</taxon>
        <taxon>Betaproteobacteria</taxon>
        <taxon>Burkholderiales</taxon>
        <taxon>Comamonadaceae</taxon>
        <taxon>Variovorax</taxon>
    </lineage>
</organism>
<gene>
    <name evidence="6" type="ORF">RT97_13560</name>
</gene>
<evidence type="ECO:0000256" key="3">
    <source>
        <dbReference type="ARBA" id="ARBA00023125"/>
    </source>
</evidence>
<dbReference type="AlphaFoldDB" id="A0A0D0MS77"/>
<comment type="caution">
    <text evidence="6">The sequence shown here is derived from an EMBL/GenBank/DDBJ whole genome shotgun (WGS) entry which is preliminary data.</text>
</comment>
<comment type="similarity">
    <text evidence="1">Belongs to the LysR transcriptional regulatory family.</text>
</comment>
<dbReference type="InterPro" id="IPR036390">
    <property type="entry name" value="WH_DNA-bd_sf"/>
</dbReference>
<evidence type="ECO:0000256" key="4">
    <source>
        <dbReference type="ARBA" id="ARBA00023163"/>
    </source>
</evidence>
<dbReference type="GO" id="GO:0006351">
    <property type="term" value="P:DNA-templated transcription"/>
    <property type="evidence" value="ECO:0007669"/>
    <property type="project" value="TreeGrafter"/>
</dbReference>
<dbReference type="Pfam" id="PF00126">
    <property type="entry name" value="HTH_1"/>
    <property type="match status" value="1"/>
</dbReference>
<keyword evidence="2" id="KW-0805">Transcription regulation</keyword>
<dbReference type="OrthoDB" id="8591238at2"/>
<keyword evidence="3" id="KW-0238">DNA-binding</keyword>
<dbReference type="Gene3D" id="1.10.10.10">
    <property type="entry name" value="Winged helix-like DNA-binding domain superfamily/Winged helix DNA-binding domain"/>
    <property type="match status" value="1"/>
</dbReference>
<dbReference type="Proteomes" id="UP000032067">
    <property type="component" value="Unassembled WGS sequence"/>
</dbReference>
<dbReference type="PROSITE" id="PS50931">
    <property type="entry name" value="HTH_LYSR"/>
    <property type="match status" value="1"/>
</dbReference>
<evidence type="ECO:0000256" key="1">
    <source>
        <dbReference type="ARBA" id="ARBA00009437"/>
    </source>
</evidence>
<proteinExistence type="inferred from homology"/>
<feature type="domain" description="HTH lysR-type" evidence="5">
    <location>
        <begin position="7"/>
        <end position="64"/>
    </location>
</feature>
<dbReference type="GO" id="GO:0043565">
    <property type="term" value="F:sequence-specific DNA binding"/>
    <property type="evidence" value="ECO:0007669"/>
    <property type="project" value="TreeGrafter"/>
</dbReference>
<dbReference type="Gene3D" id="3.40.190.10">
    <property type="entry name" value="Periplasmic binding protein-like II"/>
    <property type="match status" value="2"/>
</dbReference>
<dbReference type="PANTHER" id="PTHR30537:SF26">
    <property type="entry name" value="GLYCINE CLEAVAGE SYSTEM TRANSCRIPTIONAL ACTIVATOR"/>
    <property type="match status" value="1"/>
</dbReference>
<accession>A0A0D0MS77</accession>
<protein>
    <submittedName>
        <fullName evidence="6">LysR family transcriptional regulator</fullName>
    </submittedName>
</protein>
<dbReference type="PANTHER" id="PTHR30537">
    <property type="entry name" value="HTH-TYPE TRANSCRIPTIONAL REGULATOR"/>
    <property type="match status" value="1"/>
</dbReference>
<evidence type="ECO:0000313" key="6">
    <source>
        <dbReference type="EMBL" id="KIQ32075.1"/>
    </source>
</evidence>
<dbReference type="SUPFAM" id="SSF53850">
    <property type="entry name" value="Periplasmic binding protein-like II"/>
    <property type="match status" value="1"/>
</dbReference>
<reference evidence="6 7" key="1">
    <citation type="submission" date="2014-12" db="EMBL/GenBank/DDBJ databases">
        <title>16Stimator: statistical estimation of ribosomal gene copy numbers from draft genome assemblies.</title>
        <authorList>
            <person name="Perisin M.A."/>
            <person name="Vetter M."/>
            <person name="Gilbert J.A."/>
            <person name="Bergelson J."/>
        </authorList>
    </citation>
    <scope>NUCLEOTIDE SEQUENCE [LARGE SCALE GENOMIC DNA]</scope>
    <source>
        <strain evidence="6 7">MEDvA23</strain>
    </source>
</reference>
<evidence type="ECO:0000256" key="2">
    <source>
        <dbReference type="ARBA" id="ARBA00023015"/>
    </source>
</evidence>
<dbReference type="InterPro" id="IPR000847">
    <property type="entry name" value="LysR_HTH_N"/>
</dbReference>
<dbReference type="SUPFAM" id="SSF46785">
    <property type="entry name" value="Winged helix' DNA-binding domain"/>
    <property type="match status" value="1"/>
</dbReference>
<dbReference type="FunFam" id="1.10.10.10:FF:000038">
    <property type="entry name" value="Glycine cleavage system transcriptional activator"/>
    <property type="match status" value="1"/>
</dbReference>
<dbReference type="RefSeq" id="WP_042579285.1">
    <property type="nucleotide sequence ID" value="NZ_JXQQ01000028.1"/>
</dbReference>
<dbReference type="InterPro" id="IPR036388">
    <property type="entry name" value="WH-like_DNA-bd_sf"/>
</dbReference>
<name>A0A0D0MS77_VARPD</name>
<dbReference type="InterPro" id="IPR058163">
    <property type="entry name" value="LysR-type_TF_proteobact-type"/>
</dbReference>
<evidence type="ECO:0000313" key="7">
    <source>
        <dbReference type="Proteomes" id="UP000032067"/>
    </source>
</evidence>
<dbReference type="Pfam" id="PF03466">
    <property type="entry name" value="LysR_substrate"/>
    <property type="match status" value="1"/>
</dbReference>
<evidence type="ECO:0000259" key="5">
    <source>
        <dbReference type="PROSITE" id="PS50931"/>
    </source>
</evidence>
<dbReference type="GO" id="GO:0003700">
    <property type="term" value="F:DNA-binding transcription factor activity"/>
    <property type="evidence" value="ECO:0007669"/>
    <property type="project" value="InterPro"/>
</dbReference>
<sequence length="315" mass="34241">MTEHQLPPLNALRAFEATARHLSVKNAADELCVTPGAVSQLIKTLEVHLGVPLFRRVNRGIFLTDVGQAYLPPVRNAFRQISDATRRVAVPEDTGILTVSATPFFASAWLVPRLKGFQDAHPEIDLQVVSSTALADFSRDGVDVAIRHGLGRYPGLSSQRVLTVEIVPVAAPALVERLGMPETPADLARWPRVNDAERKAWALWFEAQGIEAARPARGPSFDDSGLLLKAVLAGQGAALLPAAVVADDLAEGRLVQLSEVSWLEDFAYYLVCPENNHDRPKVAAFRGWILVEANRKIARSRKKAPATATRSRAGS</sequence>
<dbReference type="EMBL" id="JXQQ01000028">
    <property type="protein sequence ID" value="KIQ32075.1"/>
    <property type="molecule type" value="Genomic_DNA"/>
</dbReference>
<dbReference type="InterPro" id="IPR005119">
    <property type="entry name" value="LysR_subst-bd"/>
</dbReference>